<dbReference type="Pfam" id="PF01019">
    <property type="entry name" value="G_glu_transpept"/>
    <property type="match status" value="1"/>
</dbReference>
<name>A0A084EK42_SPHYA</name>
<dbReference type="RefSeq" id="WP_037520075.1">
    <property type="nucleotide sequence ID" value="NZ_JGVR01000016.1"/>
</dbReference>
<comment type="caution">
    <text evidence="1">The sequence shown here is derived from an EMBL/GenBank/DDBJ whole genome shotgun (WGS) entry which is preliminary data.</text>
</comment>
<dbReference type="GO" id="GO:0016740">
    <property type="term" value="F:transferase activity"/>
    <property type="evidence" value="ECO:0007669"/>
    <property type="project" value="UniProtKB-KW"/>
</dbReference>
<proteinExistence type="predicted"/>
<dbReference type="SUPFAM" id="SSF56235">
    <property type="entry name" value="N-terminal nucleophile aminohydrolases (Ntn hydrolases)"/>
    <property type="match status" value="1"/>
</dbReference>
<dbReference type="PANTHER" id="PTHR43881">
    <property type="entry name" value="GAMMA-GLUTAMYLTRANSPEPTIDASE (AFU_ORTHOLOGUE AFUA_4G13580)"/>
    <property type="match status" value="1"/>
</dbReference>
<dbReference type="InterPro" id="IPR052896">
    <property type="entry name" value="GGT-like_enzyme"/>
</dbReference>
<sequence length="621" mass="65475">MSDTPPSFLDRREMLAAGLAGMALSTLPGRALAQSGARAPDAPRTGSASVAAHRVEVPMPHGGVTAGHPLAAMAGTRMLMQGGTAADAVVAAMAVMNVVEPWASSAGGNGFATCLDRKTGKVQSLAFTGGAPRLLDPDGDPKALDHGPKALTVPGAFGGWIALARRFGKLPLSTLLEPAIGYARDGHPLDASIAMFITRAQKTLALYPTSAAIFLPGGQPPAPRSIFRNPDLARSFQALAEAESQALKGGADRDRALQAAHDYFYTGPIAQEFARFSKETGGWLRLDDLKAYQPRWDDPVTTNYRGLDVYCSPLTSRTGVELCEQLNLVEGFDLAALPADDPLFTHYLIEAIKVAKADVYKYAADPKFARTPVERLLSKRFAAERRQLIDAARAALYPQGGNAAAFDRTALDRARQDFAHQGDDHTRGGDTTSLSAVDADGNAIAVTTTVGGGFGTFLVMGNTGILFNNGLRLGSSAPYAGHPNKVAPGKVALLGNGPTIVLDKGRLKLVFGSPGGETIGQTQFQFLVNVVDRGLPIQAAIEAPRFALDADPNFYRPGAAITVQAERRFPDAMIQRLTAMGHKVELVGPYAIGSVQGILADPSGARMAGADPRRMGYAMGY</sequence>
<accession>A0A084EK42</accession>
<dbReference type="Gene3D" id="3.60.20.40">
    <property type="match status" value="1"/>
</dbReference>
<dbReference type="AlphaFoldDB" id="A0A084EK42"/>
<dbReference type="EMBL" id="JGVR01000016">
    <property type="protein sequence ID" value="KEZ18334.1"/>
    <property type="molecule type" value="Genomic_DNA"/>
</dbReference>
<dbReference type="PROSITE" id="PS51318">
    <property type="entry name" value="TAT"/>
    <property type="match status" value="1"/>
</dbReference>
<dbReference type="InterPro" id="IPR029055">
    <property type="entry name" value="Ntn_hydrolases_N"/>
</dbReference>
<evidence type="ECO:0000313" key="2">
    <source>
        <dbReference type="Proteomes" id="UP000028534"/>
    </source>
</evidence>
<organism evidence="1 2">
    <name type="scientific">Sphingobium yanoikuyae</name>
    <name type="common">Sphingomonas yanoikuyae</name>
    <dbReference type="NCBI Taxonomy" id="13690"/>
    <lineage>
        <taxon>Bacteria</taxon>
        <taxon>Pseudomonadati</taxon>
        <taxon>Pseudomonadota</taxon>
        <taxon>Alphaproteobacteria</taxon>
        <taxon>Sphingomonadales</taxon>
        <taxon>Sphingomonadaceae</taxon>
        <taxon>Sphingobium</taxon>
    </lineage>
</organism>
<evidence type="ECO:0000313" key="1">
    <source>
        <dbReference type="EMBL" id="KEZ18334.1"/>
    </source>
</evidence>
<dbReference type="PRINTS" id="PR01210">
    <property type="entry name" value="GGTRANSPTASE"/>
</dbReference>
<dbReference type="eggNOG" id="COG0405">
    <property type="taxonomic scope" value="Bacteria"/>
</dbReference>
<dbReference type="PANTHER" id="PTHR43881:SF1">
    <property type="entry name" value="GAMMA-GLUTAMYLTRANSPEPTIDASE (AFU_ORTHOLOGUE AFUA_4G13580)"/>
    <property type="match status" value="1"/>
</dbReference>
<dbReference type="PATRIC" id="fig|13690.10.peg.2751"/>
<dbReference type="STRING" id="13690.AX777_09065"/>
<gene>
    <name evidence="1" type="ORF">CP98_02681</name>
</gene>
<protein>
    <submittedName>
        <fullName evidence="1">Gamma-glutamyltransferase</fullName>
    </submittedName>
</protein>
<dbReference type="InterPro" id="IPR043137">
    <property type="entry name" value="GGT_ssub_C"/>
</dbReference>
<dbReference type="Proteomes" id="UP000028534">
    <property type="component" value="Unassembled WGS sequence"/>
</dbReference>
<keyword evidence="1" id="KW-0808">Transferase</keyword>
<dbReference type="Gene3D" id="1.10.246.130">
    <property type="match status" value="1"/>
</dbReference>
<reference evidence="1 2" key="1">
    <citation type="submission" date="2014-03" db="EMBL/GenBank/DDBJ databases">
        <title>Genome sequence of Sphingobium yanoikuyae B1.</title>
        <authorList>
            <person name="Gan H.M."/>
            <person name="Gan H.Y."/>
            <person name="Savka M.A."/>
        </authorList>
    </citation>
    <scope>NUCLEOTIDE SEQUENCE [LARGE SCALE GENOMIC DNA]</scope>
    <source>
        <strain evidence="1 2">B1</strain>
    </source>
</reference>
<dbReference type="InterPro" id="IPR043138">
    <property type="entry name" value="GGT_lsub"/>
</dbReference>
<dbReference type="InterPro" id="IPR006311">
    <property type="entry name" value="TAT_signal"/>
</dbReference>